<gene>
    <name evidence="1" type="ORF">LTR37_019006</name>
</gene>
<reference evidence="1" key="1">
    <citation type="submission" date="2023-07" db="EMBL/GenBank/DDBJ databases">
        <title>Black Yeasts Isolated from many extreme environments.</title>
        <authorList>
            <person name="Coleine C."/>
            <person name="Stajich J.E."/>
            <person name="Selbmann L."/>
        </authorList>
    </citation>
    <scope>NUCLEOTIDE SEQUENCE</scope>
    <source>
        <strain evidence="1">CCFEE 5714</strain>
    </source>
</reference>
<comment type="caution">
    <text evidence="1">The sequence shown here is derived from an EMBL/GenBank/DDBJ whole genome shotgun (WGS) entry which is preliminary data.</text>
</comment>
<name>A0ACC3MH85_9PEZI</name>
<evidence type="ECO:0000313" key="1">
    <source>
        <dbReference type="EMBL" id="KAK3690740.1"/>
    </source>
</evidence>
<keyword evidence="2" id="KW-1185">Reference proteome</keyword>
<proteinExistence type="predicted"/>
<dbReference type="EMBL" id="JAUTXU010000281">
    <property type="protein sequence ID" value="KAK3690740.1"/>
    <property type="molecule type" value="Genomic_DNA"/>
</dbReference>
<evidence type="ECO:0000313" key="2">
    <source>
        <dbReference type="Proteomes" id="UP001281147"/>
    </source>
</evidence>
<dbReference type="Proteomes" id="UP001281147">
    <property type="component" value="Unassembled WGS sequence"/>
</dbReference>
<protein>
    <submittedName>
        <fullName evidence="1">Uncharacterized protein</fullName>
    </submittedName>
</protein>
<sequence length="428" mass="47716">MADMAEVLPYQRLYVAPTIKSLEAFKVMCCDRTLSSNIIELVFLGNVLDGSGCDADPCTTTEEYMAACEDASSNWGVELPNGYVMTTRSGQVSFDVYEIMVDDYAGEPNEAFEVLSEYLPELTNLSRVKLSPEIDKQGLNEDAFFYATNYRNGTGVAMIKSPDEDVRLARGVVTDLGVWMATGVFFKALAESNVKITELEIGNQLGIDRLDCFISGSSDEAPDSKDLEAIATNLTHLVISVADNENKVDAEIWNRILAAAINLESLRISPEWGRCPGMWHSAQEFGTVFGMVLRQQQTFHRLRTFEIIGQLDQPTNVRASWLKPFLARHAATLRHLDLSGTLLVNWYNADALHTIMRSTLQSLKSMLPDLISAKLLVHRRDEHAQRYCWTDEDGSKCTGECTSYLPAENGTPWMSRDIIALVARDLNV</sequence>
<organism evidence="1 2">
    <name type="scientific">Vermiconidia calcicola</name>
    <dbReference type="NCBI Taxonomy" id="1690605"/>
    <lineage>
        <taxon>Eukaryota</taxon>
        <taxon>Fungi</taxon>
        <taxon>Dikarya</taxon>
        <taxon>Ascomycota</taxon>
        <taxon>Pezizomycotina</taxon>
        <taxon>Dothideomycetes</taxon>
        <taxon>Dothideomycetidae</taxon>
        <taxon>Mycosphaerellales</taxon>
        <taxon>Extremaceae</taxon>
        <taxon>Vermiconidia</taxon>
    </lineage>
</organism>
<accession>A0ACC3MH85</accession>